<gene>
    <name evidence="8 9" type="primary">trpR</name>
    <name evidence="9" type="ordered locus">CBUD_1566</name>
</gene>
<dbReference type="InterPro" id="IPR038116">
    <property type="entry name" value="TrpR-like_sf"/>
</dbReference>
<evidence type="ECO:0000256" key="1">
    <source>
        <dbReference type="ARBA" id="ARBA00004496"/>
    </source>
</evidence>
<dbReference type="InterPro" id="IPR013335">
    <property type="entry name" value="Trp_repress_bac"/>
</dbReference>
<keyword evidence="5 8" id="KW-0805">Transcription regulation</keyword>
<accession>A9KCV9</accession>
<dbReference type="PANTHER" id="PTHR38025">
    <property type="entry name" value="TRP OPERON REPRESSOR"/>
    <property type="match status" value="1"/>
</dbReference>
<evidence type="ECO:0000313" key="10">
    <source>
        <dbReference type="Proteomes" id="UP000008555"/>
    </source>
</evidence>
<keyword evidence="3 8" id="KW-0963">Cytoplasm</keyword>
<dbReference type="HOGENOM" id="CLU_147939_0_2_6"/>
<protein>
    <recommendedName>
        <fullName evidence="8">Trp operon repressor homolog</fullName>
    </recommendedName>
</protein>
<name>A9KCV9_COXBN</name>
<dbReference type="SUPFAM" id="SSF48295">
    <property type="entry name" value="TrpR-like"/>
    <property type="match status" value="1"/>
</dbReference>
<feature type="DNA-binding region" evidence="8">
    <location>
        <begin position="77"/>
        <end position="100"/>
    </location>
</feature>
<dbReference type="RefSeq" id="WP_011997158.1">
    <property type="nucleotide sequence ID" value="NC_009727.1"/>
</dbReference>
<evidence type="ECO:0000313" key="9">
    <source>
        <dbReference type="EMBL" id="ABS77836.1"/>
    </source>
</evidence>
<comment type="subunit">
    <text evidence="8">Homodimer.</text>
</comment>
<organism evidence="9 10">
    <name type="scientific">Coxiella burnetii (strain Dugway 5J108-111)</name>
    <dbReference type="NCBI Taxonomy" id="434922"/>
    <lineage>
        <taxon>Bacteria</taxon>
        <taxon>Pseudomonadati</taxon>
        <taxon>Pseudomonadota</taxon>
        <taxon>Gammaproteobacteria</taxon>
        <taxon>Legionellales</taxon>
        <taxon>Coxiellaceae</taxon>
        <taxon>Coxiella</taxon>
    </lineage>
</organism>
<dbReference type="Gene3D" id="1.10.1270.10">
    <property type="entry name" value="TrpR-like"/>
    <property type="match status" value="1"/>
</dbReference>
<comment type="similarity">
    <text evidence="2 8">Belongs to the TrpR family.</text>
</comment>
<comment type="subcellular location">
    <subcellularLocation>
        <location evidence="1 8">Cytoplasm</location>
    </subcellularLocation>
</comment>
<dbReference type="Pfam" id="PF01371">
    <property type="entry name" value="Trp_repressor"/>
    <property type="match status" value="1"/>
</dbReference>
<evidence type="ECO:0000256" key="6">
    <source>
        <dbReference type="ARBA" id="ARBA00023125"/>
    </source>
</evidence>
<dbReference type="GO" id="GO:0045892">
    <property type="term" value="P:negative regulation of DNA-templated transcription"/>
    <property type="evidence" value="ECO:0007669"/>
    <property type="project" value="UniProtKB-UniRule"/>
</dbReference>
<evidence type="ECO:0000256" key="3">
    <source>
        <dbReference type="ARBA" id="ARBA00022490"/>
    </source>
</evidence>
<dbReference type="AlphaFoldDB" id="A9KCV9"/>
<evidence type="ECO:0000256" key="8">
    <source>
        <dbReference type="HAMAP-Rule" id="MF_00475"/>
    </source>
</evidence>
<dbReference type="EMBL" id="CP000733">
    <property type="protein sequence ID" value="ABS77836.1"/>
    <property type="molecule type" value="Genomic_DNA"/>
</dbReference>
<keyword evidence="6 8" id="KW-0238">DNA-binding</keyword>
<dbReference type="HAMAP" id="MF_00475">
    <property type="entry name" value="Trp_repressor"/>
    <property type="match status" value="1"/>
</dbReference>
<dbReference type="InterPro" id="IPR000831">
    <property type="entry name" value="Trp_repress"/>
</dbReference>
<dbReference type="PANTHER" id="PTHR38025:SF1">
    <property type="entry name" value="TRP OPERON REPRESSOR"/>
    <property type="match status" value="1"/>
</dbReference>
<dbReference type="GO" id="GO:0043565">
    <property type="term" value="F:sequence-specific DNA binding"/>
    <property type="evidence" value="ECO:0007669"/>
    <property type="project" value="UniProtKB-UniRule"/>
</dbReference>
<sequence length="114" mass="13161">MTLFFSHCLIPKRLVYGEWKVPLKSEGWRGFLTLCQKAETVDQLDELFGLLFTLEEKEQLALRVELVRALLRGEKPQREIAHDLNISIAKITRGSNALKTTSDKIKSFIKKYLP</sequence>
<dbReference type="InterPro" id="IPR010921">
    <property type="entry name" value="Trp_repressor/repl_initiator"/>
</dbReference>
<evidence type="ECO:0000256" key="5">
    <source>
        <dbReference type="ARBA" id="ARBA00023015"/>
    </source>
</evidence>
<dbReference type="NCBIfam" id="TIGR01321">
    <property type="entry name" value="TrpR"/>
    <property type="match status" value="1"/>
</dbReference>
<evidence type="ECO:0000256" key="7">
    <source>
        <dbReference type="ARBA" id="ARBA00023163"/>
    </source>
</evidence>
<keyword evidence="7 8" id="KW-0804">Transcription</keyword>
<comment type="function">
    <text evidence="8">This protein is an aporepressor. When complexed with L-tryptophan it binds the operator region of the trp operon and prevents the initiation of transcription.</text>
</comment>
<evidence type="ECO:0000256" key="2">
    <source>
        <dbReference type="ARBA" id="ARBA00007027"/>
    </source>
</evidence>
<dbReference type="Proteomes" id="UP000008555">
    <property type="component" value="Chromosome"/>
</dbReference>
<dbReference type="GO" id="GO:0003700">
    <property type="term" value="F:DNA-binding transcription factor activity"/>
    <property type="evidence" value="ECO:0007669"/>
    <property type="project" value="UniProtKB-UniRule"/>
</dbReference>
<dbReference type="KEGG" id="cbd:CBUD_1566"/>
<evidence type="ECO:0000256" key="4">
    <source>
        <dbReference type="ARBA" id="ARBA00022491"/>
    </source>
</evidence>
<proteinExistence type="inferred from homology"/>
<dbReference type="GO" id="GO:0005737">
    <property type="term" value="C:cytoplasm"/>
    <property type="evidence" value="ECO:0007669"/>
    <property type="project" value="UniProtKB-SubCell"/>
</dbReference>
<keyword evidence="4 8" id="KW-0678">Repressor</keyword>
<reference evidence="9 10" key="1">
    <citation type="journal article" date="2009" name="Infect. Immun.">
        <title>Comparative genomics reveal extensive transposon-mediated genomic plasticity and diversity among potential effector proteins within the genus Coxiella.</title>
        <authorList>
            <person name="Beare P.A."/>
            <person name="Unsworth N."/>
            <person name="Andoh M."/>
            <person name="Voth D.E."/>
            <person name="Omsland A."/>
            <person name="Gilk S.D."/>
            <person name="Williams K.P."/>
            <person name="Sobral B.W."/>
            <person name="Kupko J.J.III."/>
            <person name="Porcella S.F."/>
            <person name="Samuel J.E."/>
            <person name="Heinzen R.A."/>
        </authorList>
    </citation>
    <scope>NUCLEOTIDE SEQUENCE [LARGE SCALE GENOMIC DNA]</scope>
    <source>
        <strain evidence="9 10">Dugway 5J108-111</strain>
    </source>
</reference>